<dbReference type="EMBL" id="CP012605">
    <property type="protein sequence ID" value="ANH73654.1"/>
    <property type="molecule type" value="Genomic_DNA"/>
</dbReference>
<dbReference type="KEGG" id="rin:ACS15_0460"/>
<evidence type="ECO:0000313" key="2">
    <source>
        <dbReference type="Proteomes" id="UP000077927"/>
    </source>
</evidence>
<protein>
    <submittedName>
        <fullName evidence="1">Uncharacterized protein</fullName>
    </submittedName>
</protein>
<proteinExistence type="predicted"/>
<sequence length="39" mass="4228">MPAPTAIPAQKSAQAREILGQLRRLQVHQTSMGAQSLEL</sequence>
<accession>A0AAC9BIT9</accession>
<dbReference type="AlphaFoldDB" id="A0AAC9BIT9"/>
<organism evidence="1 2">
    <name type="scientific">Ralstonia insidiosa</name>
    <dbReference type="NCBI Taxonomy" id="190721"/>
    <lineage>
        <taxon>Bacteria</taxon>
        <taxon>Pseudomonadati</taxon>
        <taxon>Pseudomonadota</taxon>
        <taxon>Betaproteobacteria</taxon>
        <taxon>Burkholderiales</taxon>
        <taxon>Burkholderiaceae</taxon>
        <taxon>Ralstonia</taxon>
    </lineage>
</organism>
<dbReference type="Proteomes" id="UP000077927">
    <property type="component" value="Chromosome 1"/>
</dbReference>
<evidence type="ECO:0000313" key="1">
    <source>
        <dbReference type="EMBL" id="ANH73654.1"/>
    </source>
</evidence>
<gene>
    <name evidence="1" type="ORF">ACS15_0460</name>
</gene>
<name>A0AAC9BIT9_9RALS</name>
<reference evidence="1 2" key="1">
    <citation type="submission" date="2015-09" db="EMBL/GenBank/DDBJ databases">
        <authorList>
            <person name="Xu Y."/>
            <person name="Nagy A."/>
            <person name="Liu N.T."/>
            <person name="Nou X."/>
        </authorList>
    </citation>
    <scope>NUCLEOTIDE SEQUENCE [LARGE SCALE GENOMIC DNA]</scope>
    <source>
        <strain evidence="1 2">FC1138</strain>
    </source>
</reference>